<accession>G0W9E7</accession>
<dbReference type="PANTHER" id="PTHR18063">
    <property type="entry name" value="NF-E2 INDUCIBLE PROTEIN"/>
    <property type="match status" value="1"/>
</dbReference>
<dbReference type="GO" id="GO:0071108">
    <property type="term" value="P:protein K48-linked deubiquitination"/>
    <property type="evidence" value="ECO:0007669"/>
    <property type="project" value="TreeGrafter"/>
</dbReference>
<keyword evidence="3" id="KW-1185">Reference proteome</keyword>
<reference evidence="2 3" key="1">
    <citation type="journal article" date="2011" name="Proc. Natl. Acad. Sci. U.S.A.">
        <title>Evolutionary erosion of yeast sex chromosomes by mating-type switching accidents.</title>
        <authorList>
            <person name="Gordon J.L."/>
            <person name="Armisen D."/>
            <person name="Proux-Wera E."/>
            <person name="Oheigeartaigh S.S."/>
            <person name="Byrne K.P."/>
            <person name="Wolfe K.H."/>
        </authorList>
    </citation>
    <scope>NUCLEOTIDE SEQUENCE [LARGE SCALE GENOMIC DNA]</scope>
    <source>
        <strain evidence="3">ATCC 10597 / BCRC 20456 / CBS 421 / NBRC 0211 / NRRL Y-12639</strain>
    </source>
</reference>
<dbReference type="AlphaFoldDB" id="G0W9E7"/>
<gene>
    <name evidence="2" type="primary">NDAI0D00940</name>
    <name evidence="2" type="ordered locus">NDAI_0D00940</name>
</gene>
<feature type="domain" description="MINDY deubiquitinase" evidence="1">
    <location>
        <begin position="100"/>
        <end position="218"/>
    </location>
</feature>
<dbReference type="eggNOG" id="KOG2427">
    <property type="taxonomic scope" value="Eukaryota"/>
</dbReference>
<name>G0W9E7_NAUDC</name>
<evidence type="ECO:0000259" key="1">
    <source>
        <dbReference type="Pfam" id="PF04424"/>
    </source>
</evidence>
<dbReference type="PANTHER" id="PTHR18063:SF6">
    <property type="entry name" value="UBIQUITIN CARBOXYL-TERMINAL HYDROLASE"/>
    <property type="match status" value="1"/>
</dbReference>
<evidence type="ECO:0000313" key="2">
    <source>
        <dbReference type="EMBL" id="CCD24408.1"/>
    </source>
</evidence>
<sequence>MTSSLPATNTKSKPIRFDVKNIKIRDTPHKILLQNENGPCALLALINLLVLSSNEISSLGVVTKQELKKLISKDSIPITAATTTTTTTTTTTENEDGIKKKKVKNGKVSLEELIQILANNALQGNTLEDQDYQNDVDQLLHLLPQLHTGLNINPRFDGTFEDSKELSIFRLFGIPLVHGWVIDHDKYPAIYHLSYEDAQNILTEASEIEETNDADDKDKECNE</sequence>
<dbReference type="RefSeq" id="XP_003669651.1">
    <property type="nucleotide sequence ID" value="XM_003669603.1"/>
</dbReference>
<dbReference type="GO" id="GO:0005829">
    <property type="term" value="C:cytosol"/>
    <property type="evidence" value="ECO:0007669"/>
    <property type="project" value="TreeGrafter"/>
</dbReference>
<dbReference type="GO" id="GO:0071944">
    <property type="term" value="C:cell periphery"/>
    <property type="evidence" value="ECO:0007669"/>
    <property type="project" value="TreeGrafter"/>
</dbReference>
<dbReference type="KEGG" id="ndi:NDAI_0D00940"/>
<dbReference type="STRING" id="1071378.G0W9E7"/>
<dbReference type="GO" id="GO:0016807">
    <property type="term" value="F:cysteine-type carboxypeptidase activity"/>
    <property type="evidence" value="ECO:0007669"/>
    <property type="project" value="TreeGrafter"/>
</dbReference>
<dbReference type="InterPro" id="IPR007518">
    <property type="entry name" value="MINDY"/>
</dbReference>
<dbReference type="GO" id="GO:0004843">
    <property type="term" value="F:cysteine-type deubiquitinase activity"/>
    <property type="evidence" value="ECO:0007669"/>
    <property type="project" value="InterPro"/>
</dbReference>
<feature type="domain" description="MINDY deubiquitinase" evidence="1">
    <location>
        <begin position="16"/>
        <end position="76"/>
    </location>
</feature>
<dbReference type="HOGENOM" id="CLU_1240427_0_0_1"/>
<proteinExistence type="predicted"/>
<dbReference type="EMBL" id="HE580270">
    <property type="protein sequence ID" value="CCD24408.1"/>
    <property type="molecule type" value="Genomic_DNA"/>
</dbReference>
<evidence type="ECO:0000313" key="3">
    <source>
        <dbReference type="Proteomes" id="UP000000689"/>
    </source>
</evidence>
<dbReference type="Pfam" id="PF04424">
    <property type="entry name" value="MINDY_DUB"/>
    <property type="match status" value="2"/>
</dbReference>
<dbReference type="Proteomes" id="UP000000689">
    <property type="component" value="Chromosome 4"/>
</dbReference>
<dbReference type="GO" id="GO:1990380">
    <property type="term" value="F:K48-linked deubiquitinase activity"/>
    <property type="evidence" value="ECO:0007669"/>
    <property type="project" value="InterPro"/>
</dbReference>
<dbReference type="OrthoDB" id="10261212at2759"/>
<protein>
    <recommendedName>
        <fullName evidence="1">MINDY deubiquitinase domain-containing protein</fullName>
    </recommendedName>
</protein>
<organism evidence="2 3">
    <name type="scientific">Naumovozyma dairenensis (strain ATCC 10597 / BCRC 20456 / CBS 421 / NBRC 0211 / NRRL Y-12639)</name>
    <name type="common">Saccharomyces dairenensis</name>
    <dbReference type="NCBI Taxonomy" id="1071378"/>
    <lineage>
        <taxon>Eukaryota</taxon>
        <taxon>Fungi</taxon>
        <taxon>Dikarya</taxon>
        <taxon>Ascomycota</taxon>
        <taxon>Saccharomycotina</taxon>
        <taxon>Saccharomycetes</taxon>
        <taxon>Saccharomycetales</taxon>
        <taxon>Saccharomycetaceae</taxon>
        <taxon>Naumovozyma</taxon>
    </lineage>
</organism>
<dbReference type="GeneID" id="11495218"/>
<dbReference type="InterPro" id="IPR033979">
    <property type="entry name" value="MINDY_domain"/>
</dbReference>